<dbReference type="AlphaFoldDB" id="A0A2U2BK41"/>
<protein>
    <recommendedName>
        <fullName evidence="3">DUF4747 family protein</fullName>
    </recommendedName>
</protein>
<evidence type="ECO:0008006" key="3">
    <source>
        <dbReference type="Google" id="ProtNLM"/>
    </source>
</evidence>
<accession>A0A2U2BK41</accession>
<evidence type="ECO:0000313" key="1">
    <source>
        <dbReference type="EMBL" id="PWE14395.1"/>
    </source>
</evidence>
<sequence length="280" mass="31358">MPAVEYSLFRVKFIRANQGRLFSGNVTPEEVFKAAVLQKPSAELRKGYHWHIGNVSFFDESRGYFAIGRTTVSSVEKFDEISGNFVEEEAEEGPYTHCVFDAAIGFVGIAKRSILSQTTKGIANRLTQLLSLADAVVENGVYVEILPIPDPNGFLNEIREAYRVYSFTATFRGPNPFDADEYFQKPLAVYLSASNGEKGKATINGSDLNKDVLIEVTRSTASTGNEASARIQKSIRHKSVIVNLRGDPIKVRYDERKHFPEVVLNDLEGHYRKVRNNEID</sequence>
<dbReference type="RefSeq" id="WP_109088709.1">
    <property type="nucleotide sequence ID" value="NZ_CAXOJJ010000037.1"/>
</dbReference>
<dbReference type="EMBL" id="QEXO01000002">
    <property type="protein sequence ID" value="PWE14395.1"/>
    <property type="molecule type" value="Genomic_DNA"/>
</dbReference>
<reference evidence="1 2" key="2">
    <citation type="submission" date="2018-05" db="EMBL/GenBank/DDBJ databases">
        <authorList>
            <person name="Lanie J.A."/>
            <person name="Ng W.-L."/>
            <person name="Kazmierczak K.M."/>
            <person name="Andrzejewski T.M."/>
            <person name="Davidsen T.M."/>
            <person name="Wayne K.J."/>
            <person name="Tettelin H."/>
            <person name="Glass J.I."/>
            <person name="Rusch D."/>
            <person name="Podicherti R."/>
            <person name="Tsui H.-C.T."/>
            <person name="Winkler M.E."/>
        </authorList>
    </citation>
    <scope>NUCLEOTIDE SEQUENCE [LARGE SCALE GENOMIC DNA]</scope>
    <source>
        <strain evidence="1 2">YBY</strain>
    </source>
</reference>
<name>A0A2U2BK41_ALCFA</name>
<proteinExistence type="predicted"/>
<evidence type="ECO:0000313" key="2">
    <source>
        <dbReference type="Proteomes" id="UP000245216"/>
    </source>
</evidence>
<comment type="caution">
    <text evidence="1">The sequence shown here is derived from an EMBL/GenBank/DDBJ whole genome shotgun (WGS) entry which is preliminary data.</text>
</comment>
<reference evidence="1 2" key="1">
    <citation type="submission" date="2018-05" db="EMBL/GenBank/DDBJ databases">
        <title>Genome Sequence of an Efficient Indole-Degrading Bacterium, Alcaligenes sp.YBY.</title>
        <authorList>
            <person name="Yang B."/>
        </authorList>
    </citation>
    <scope>NUCLEOTIDE SEQUENCE [LARGE SCALE GENOMIC DNA]</scope>
    <source>
        <strain evidence="1 2">YBY</strain>
    </source>
</reference>
<dbReference type="Proteomes" id="UP000245216">
    <property type="component" value="Unassembled WGS sequence"/>
</dbReference>
<gene>
    <name evidence="1" type="ORF">DF183_06600</name>
</gene>
<organism evidence="1 2">
    <name type="scientific">Alcaligenes faecalis</name>
    <dbReference type="NCBI Taxonomy" id="511"/>
    <lineage>
        <taxon>Bacteria</taxon>
        <taxon>Pseudomonadati</taxon>
        <taxon>Pseudomonadota</taxon>
        <taxon>Betaproteobacteria</taxon>
        <taxon>Burkholderiales</taxon>
        <taxon>Alcaligenaceae</taxon>
        <taxon>Alcaligenes</taxon>
    </lineage>
</organism>